<keyword evidence="2" id="KW-0804">Transcription</keyword>
<dbReference type="AlphaFoldDB" id="A0A1H6TWS0"/>
<sequence>MWELIPVKERKLYTLLEKLYFAENPLTLKDLSHEIDSSRRTISYYMEELKTRVADTGGFLETSAEGYILVLSKNISIDTFQHQAMQASPSLQLIETLFLKNEMSGIDLENDLHISTSTLGRMITKLKDKLSDYELTLGIHPYQIIGDEFLVRRFFTSYFLETYGYQAWPLPYIDYSEIEKLVDSLFQIDSIRFETVNVHKFILFTAVSIIRERFGHNIYFSKLADEHHQADEFNHMRSQVNAWLSHVDIDENKKELYEKIYTFYMFYYFSPYTKETISQSNPRYTEKIEKRLSQLAQSFDLPLTDFNHIATKIDDMLYQNSTLSYAKPLDTYLIFKPSDYNMLRLYSRKYPHFYDALTRLLYELYDLYDIDPDKINDEELLYLIISRWDNLSFHLYQKYNSCHILVYSPNSYRHAENIARLLQTKLERGCQITVYGEPILNKQRLNNYTFDILATAGSVHLDIEQPIIALHNGMNRRHLQQLFKAIDDAFKNNCQKTHDASVIISEWTSKMDSFHS</sequence>
<accession>A0A1H6TWS0</accession>
<gene>
    <name evidence="4" type="ORF">SAMN04488113_12121</name>
</gene>
<organism evidence="4 5">
    <name type="scientific">Alkalibacterium gilvum</name>
    <dbReference type="NCBI Taxonomy" id="1130080"/>
    <lineage>
        <taxon>Bacteria</taxon>
        <taxon>Bacillati</taxon>
        <taxon>Bacillota</taxon>
        <taxon>Bacilli</taxon>
        <taxon>Lactobacillales</taxon>
        <taxon>Carnobacteriaceae</taxon>
        <taxon>Alkalibacterium</taxon>
    </lineage>
</organism>
<evidence type="ECO:0000259" key="3">
    <source>
        <dbReference type="Pfam" id="PF05043"/>
    </source>
</evidence>
<dbReference type="Gene3D" id="1.10.10.10">
    <property type="entry name" value="Winged helix-like DNA-binding domain superfamily/Winged helix DNA-binding domain"/>
    <property type="match status" value="1"/>
</dbReference>
<dbReference type="InterPro" id="IPR007737">
    <property type="entry name" value="Mga_HTH"/>
</dbReference>
<dbReference type="Pfam" id="PF05043">
    <property type="entry name" value="Mga"/>
    <property type="match status" value="1"/>
</dbReference>
<dbReference type="PANTHER" id="PTHR30185:SF18">
    <property type="entry name" value="TRANSCRIPTIONAL REGULATOR MTLR"/>
    <property type="match status" value="1"/>
</dbReference>
<dbReference type="EMBL" id="FNYW01000021">
    <property type="protein sequence ID" value="SEI80192.1"/>
    <property type="molecule type" value="Genomic_DNA"/>
</dbReference>
<protein>
    <submittedName>
        <fullName evidence="4">Transcriptional antiterminator</fullName>
    </submittedName>
</protein>
<evidence type="ECO:0000256" key="2">
    <source>
        <dbReference type="ARBA" id="ARBA00023163"/>
    </source>
</evidence>
<keyword evidence="1" id="KW-0805">Transcription regulation</keyword>
<proteinExistence type="predicted"/>
<dbReference type="InterPro" id="IPR050661">
    <property type="entry name" value="BglG_antiterminators"/>
</dbReference>
<evidence type="ECO:0000313" key="5">
    <source>
        <dbReference type="Proteomes" id="UP000198564"/>
    </source>
</evidence>
<dbReference type="STRING" id="1130080.SAMN04488113_12121"/>
<dbReference type="RefSeq" id="WP_091634909.1">
    <property type="nucleotide sequence ID" value="NZ_FNYW01000021.1"/>
</dbReference>
<name>A0A1H6TWS0_9LACT</name>
<feature type="domain" description="Mga helix-turn-helix" evidence="3">
    <location>
        <begin position="74"/>
        <end position="159"/>
    </location>
</feature>
<dbReference type="InterPro" id="IPR036388">
    <property type="entry name" value="WH-like_DNA-bd_sf"/>
</dbReference>
<reference evidence="5" key="1">
    <citation type="submission" date="2016-10" db="EMBL/GenBank/DDBJ databases">
        <authorList>
            <person name="Varghese N."/>
            <person name="Submissions S."/>
        </authorList>
    </citation>
    <scope>NUCLEOTIDE SEQUENCE [LARGE SCALE GENOMIC DNA]</scope>
    <source>
        <strain evidence="5">DSM 25751</strain>
    </source>
</reference>
<keyword evidence="5" id="KW-1185">Reference proteome</keyword>
<dbReference type="PANTHER" id="PTHR30185">
    <property type="entry name" value="CRYPTIC BETA-GLUCOSIDE BGL OPERON ANTITERMINATOR"/>
    <property type="match status" value="1"/>
</dbReference>
<evidence type="ECO:0000313" key="4">
    <source>
        <dbReference type="EMBL" id="SEI80192.1"/>
    </source>
</evidence>
<dbReference type="Proteomes" id="UP000198564">
    <property type="component" value="Unassembled WGS sequence"/>
</dbReference>
<evidence type="ECO:0000256" key="1">
    <source>
        <dbReference type="ARBA" id="ARBA00023015"/>
    </source>
</evidence>
<dbReference type="OrthoDB" id="2161899at2"/>